<protein>
    <submittedName>
        <fullName evidence="1">Uncharacterized protein</fullName>
    </submittedName>
</protein>
<proteinExistence type="predicted"/>
<sequence length="177" mass="19304">MSRLKEELGSGQWAYVHNGAGGFYGYFGKRVPAAGCKVYLQIETSPKENKLCFKIDVPEQGQQKHLRDLWHKKLISESGRQGVSIVRPGRLLTGETMTVAKHEKPFPIPDQSGCADIARTVELLRECQSIIQACAHADFPPGQQVELRTSKMEADACLCPGHGASTGATDQHEGISG</sequence>
<gene>
    <name evidence="1" type="ORF">RW095_03180</name>
</gene>
<evidence type="ECO:0000313" key="1">
    <source>
        <dbReference type="EMBL" id="WOD14483.1"/>
    </source>
</evidence>
<keyword evidence="2" id="KW-1185">Reference proteome</keyword>
<evidence type="ECO:0000313" key="2">
    <source>
        <dbReference type="Proteomes" id="UP001302652"/>
    </source>
</evidence>
<organism evidence="1 2">
    <name type="scientific">Paraburkholderia kirstenboschensis</name>
    <dbReference type="NCBI Taxonomy" id="1245436"/>
    <lineage>
        <taxon>Bacteria</taxon>
        <taxon>Pseudomonadati</taxon>
        <taxon>Pseudomonadota</taxon>
        <taxon>Betaproteobacteria</taxon>
        <taxon>Burkholderiales</taxon>
        <taxon>Burkholderiaceae</taxon>
        <taxon>Paraburkholderia</taxon>
    </lineage>
</organism>
<dbReference type="EMBL" id="CP136511">
    <property type="protein sequence ID" value="WOD14483.1"/>
    <property type="molecule type" value="Genomic_DNA"/>
</dbReference>
<dbReference type="Proteomes" id="UP001302652">
    <property type="component" value="Chromosome 3"/>
</dbReference>
<dbReference type="RefSeq" id="WP_317016380.1">
    <property type="nucleotide sequence ID" value="NZ_CP136511.1"/>
</dbReference>
<name>A0ABZ0EE83_9BURK</name>
<reference evidence="1 2" key="1">
    <citation type="submission" date="2023-10" db="EMBL/GenBank/DDBJ databases">
        <title>Surface-active antibiotics is a multifunctional adaptation for post-fire microbes.</title>
        <authorList>
            <person name="Liu M.D."/>
            <person name="Du Y."/>
            <person name="Koupaei S.K."/>
            <person name="Kim N.R."/>
            <person name="Zhang W."/>
            <person name="Traxler M.F."/>
        </authorList>
    </citation>
    <scope>NUCLEOTIDE SEQUENCE [LARGE SCALE GENOMIC DNA]</scope>
    <source>
        <strain evidence="1 2">F3</strain>
    </source>
</reference>
<accession>A0ABZ0EE83</accession>